<keyword evidence="6" id="KW-1185">Reference proteome</keyword>
<feature type="domain" description="Transposase DDE" evidence="2">
    <location>
        <begin position="390"/>
        <end position="514"/>
    </location>
</feature>
<protein>
    <submittedName>
        <fullName evidence="3">Transposase</fullName>
    </submittedName>
</protein>
<name>A0A6N7SCK1_9FIRM</name>
<dbReference type="Pfam" id="PF05598">
    <property type="entry name" value="DUF772"/>
    <property type="match status" value="1"/>
</dbReference>
<evidence type="ECO:0000259" key="2">
    <source>
        <dbReference type="Pfam" id="PF13751"/>
    </source>
</evidence>
<dbReference type="AlphaFoldDB" id="A0A6N7SCK1"/>
<dbReference type="InterPro" id="IPR008490">
    <property type="entry name" value="Transposase_InsH_N"/>
</dbReference>
<evidence type="ECO:0000313" key="5">
    <source>
        <dbReference type="Proteomes" id="UP000433575"/>
    </source>
</evidence>
<dbReference type="PANTHER" id="PTHR33408">
    <property type="entry name" value="TRANSPOSASE"/>
    <property type="match status" value="1"/>
</dbReference>
<gene>
    <name evidence="4" type="ORF">GKD88_15610</name>
    <name evidence="3" type="ORF">GKE08_19560</name>
</gene>
<feature type="domain" description="Transposase InsH N-terminal" evidence="1">
    <location>
        <begin position="28"/>
        <end position="116"/>
    </location>
</feature>
<comment type="caution">
    <text evidence="3">The sequence shown here is derived from an EMBL/GenBank/DDBJ whole genome shotgun (WGS) entry which is preliminary data.</text>
</comment>
<evidence type="ECO:0000259" key="1">
    <source>
        <dbReference type="Pfam" id="PF05598"/>
    </source>
</evidence>
<dbReference type="EMBL" id="WKPI01000037">
    <property type="protein sequence ID" value="MSC34553.1"/>
    <property type="molecule type" value="Genomic_DNA"/>
</dbReference>
<accession>A0A6N7SCK1</accession>
<dbReference type="Proteomes" id="UP000433575">
    <property type="component" value="Unassembled WGS sequence"/>
</dbReference>
<dbReference type="OrthoDB" id="9789070at2"/>
<dbReference type="EMBL" id="WKPJ01000070">
    <property type="protein sequence ID" value="MSA91509.1"/>
    <property type="molecule type" value="Genomic_DNA"/>
</dbReference>
<dbReference type="Pfam" id="PF13751">
    <property type="entry name" value="DDE_Tnp_1_6"/>
    <property type="match status" value="1"/>
</dbReference>
<evidence type="ECO:0000313" key="3">
    <source>
        <dbReference type="EMBL" id="MSA91509.1"/>
    </source>
</evidence>
<proteinExistence type="predicted"/>
<sequence length="524" mass="62157">MKTTTFTQPNYRSNYIAMQLQLPMEIEKVIDPKDEVYSFAEAMKGIDLSQYLKKRKHRGNPGYCPTMMFNVMMFAEMEGKNSDLRELEKLCKTDLRYMLLSREQTPSHMAFQRFEQNVLKKAMREIFAEIAEHLCDQMGVNREIQYIDGTKLEANAYKNSFVYKTRVLHARERLNERVTEAIIQLNQKYGYAYPYHWNYASQEIGYIAQYLMEVMVREGIPIQYGRGKRKTEWQQEYDEFLGYAMKLREYEENLFLCGIRNSYSKTDPDATMMNTKYDYYNQTGVSKPCYNLQIGVSDGLVMNAGLYQTPGDTKTFIPFMEQFYQLHGYYPKWPIADAGYGSYWNYFYCLEKGMNLGMKYNYYAKKEEPKFKKKIYNMINWKENEKGEKICPQGQVFNQYLYDKREEEGKYLKLTQVYGCKGCGTCPVRKACTQGKRRTISRNPILEEFQQKVDENLRSAEGQEMKKQRSIQAEGTFGVMKQDRLYTRIKRRGKDNAEMEVLKMLIGFNLRKYHLYRLRKQCQA</sequence>
<evidence type="ECO:0000313" key="6">
    <source>
        <dbReference type="Proteomes" id="UP000480929"/>
    </source>
</evidence>
<dbReference type="InterPro" id="IPR025668">
    <property type="entry name" value="Tnp_DDE_dom"/>
</dbReference>
<organism evidence="3 5">
    <name type="scientific">Holdemania massiliensis</name>
    <dbReference type="NCBI Taxonomy" id="1468449"/>
    <lineage>
        <taxon>Bacteria</taxon>
        <taxon>Bacillati</taxon>
        <taxon>Bacillota</taxon>
        <taxon>Erysipelotrichia</taxon>
        <taxon>Erysipelotrichales</taxon>
        <taxon>Erysipelotrichaceae</taxon>
        <taxon>Holdemania</taxon>
    </lineage>
</organism>
<dbReference type="Proteomes" id="UP000480929">
    <property type="component" value="Unassembled WGS sequence"/>
</dbReference>
<reference evidence="5 6" key="1">
    <citation type="journal article" date="2019" name="Nat. Med.">
        <title>A library of human gut bacterial isolates paired with longitudinal multiomics data enables mechanistic microbiome research.</title>
        <authorList>
            <person name="Poyet M."/>
            <person name="Groussin M."/>
            <person name="Gibbons S.M."/>
            <person name="Avila-Pacheco J."/>
            <person name="Jiang X."/>
            <person name="Kearney S.M."/>
            <person name="Perrotta A.R."/>
            <person name="Berdy B."/>
            <person name="Zhao S."/>
            <person name="Lieberman T.D."/>
            <person name="Swanson P.K."/>
            <person name="Smith M."/>
            <person name="Roesemann S."/>
            <person name="Alexander J.E."/>
            <person name="Rich S.A."/>
            <person name="Livny J."/>
            <person name="Vlamakis H."/>
            <person name="Clish C."/>
            <person name="Bullock K."/>
            <person name="Deik A."/>
            <person name="Scott J."/>
            <person name="Pierce K.A."/>
            <person name="Xavier R.J."/>
            <person name="Alm E.J."/>
        </authorList>
    </citation>
    <scope>NUCLEOTIDE SEQUENCE [LARGE SCALE GENOMIC DNA]</scope>
    <source>
        <strain evidence="3 5">BIOML-A4</strain>
        <strain evidence="4 6">BIOML-A5</strain>
    </source>
</reference>
<evidence type="ECO:0000313" key="4">
    <source>
        <dbReference type="EMBL" id="MSC34553.1"/>
    </source>
</evidence>
<dbReference type="PANTHER" id="PTHR33408:SF2">
    <property type="entry name" value="TRANSPOSASE DDE DOMAIN-CONTAINING PROTEIN"/>
    <property type="match status" value="1"/>
</dbReference>